<dbReference type="RefSeq" id="WP_298265572.1">
    <property type="nucleotide sequence ID" value="NZ_JBHTIC010000018.1"/>
</dbReference>
<proteinExistence type="predicted"/>
<feature type="signal peptide" evidence="1">
    <location>
        <begin position="1"/>
        <end position="19"/>
    </location>
</feature>
<sequence length="729" mass="84669">MKKLFLILLLGLSFLSVSAQIVRPDKNNGLFKSDSTKFKDEVKIKLSGETSYKDYKIFNINNDTTVVDTTLTLNKDFKFNYLRKDNFELLPFHNQGQTYNKLGYNFQNNSIFPQIGMNAKQFNYYKAEDIKYYYVPTPTTELMYRTGLEQGQVLDALITMNTSRQLNFSLAYKGLRSLGKYRNTLASHGNFRATFNYHSIHKNYYLKGHFSSHDLLNNENGGLTEESIDYFENNDPNYIDRGRLEVNFTEGENLFEGKRYFIDQSLIIVSNQEKPKKKKRKKKGEKSEIEGLKIDSLATIDSTLVAKPSIEKDSIIASKEILKTEALVKKDTLTNIIIAQTDSLTKTETIQDSIKIVKKIKKPLFNVKIGHSLLYETTHYRFKQETSTDYFGDSYTNAIIDHTSYQKMNNELYLELNTSAVGKLKAKANYFNYNYHYNSILYFNDYTISDKLKGNSVAVGAEWKTHYGKFHLNADATSIISGDLNGNSIKAAVMFKKDSVYNFKGFAEITSKTPQLNTLLYQSDYKNYNWQNNFKNEEIKNVGAEFKINKYGSVFASYNLIDNYTYFDENSKPTQASETLNYLKVKVNQYFTFRKFTIDNTVMYQKVSKGDSFFRVPELVTRNTLYYSNYLFKKKPLYLQTGVTFKYFTAFKSNAYNPLISEFVLQNETEIGNYPILDFFVNAQVQRTRIFLKVENLNASFTGRNYYSAPNYPYRDLTVRFGLVWNFFI</sequence>
<dbReference type="Pfam" id="PF14121">
    <property type="entry name" value="Porin_10"/>
    <property type="match status" value="1"/>
</dbReference>
<comment type="caution">
    <text evidence="2">The sequence shown here is derived from an EMBL/GenBank/DDBJ whole genome shotgun (WGS) entry which is preliminary data.</text>
</comment>
<dbReference type="InterPro" id="IPR025631">
    <property type="entry name" value="Porin_10"/>
</dbReference>
<keyword evidence="3" id="KW-1185">Reference proteome</keyword>
<keyword evidence="1" id="KW-0732">Signal</keyword>
<reference evidence="3" key="1">
    <citation type="journal article" date="2019" name="Int. J. Syst. Evol. Microbiol.">
        <title>The Global Catalogue of Microorganisms (GCM) 10K type strain sequencing project: providing services to taxonomists for standard genome sequencing and annotation.</title>
        <authorList>
            <consortium name="The Broad Institute Genomics Platform"/>
            <consortium name="The Broad Institute Genome Sequencing Center for Infectious Disease"/>
            <person name="Wu L."/>
            <person name="Ma J."/>
        </authorList>
    </citation>
    <scope>NUCLEOTIDE SEQUENCE [LARGE SCALE GENOMIC DNA]</scope>
    <source>
        <strain evidence="3">CCUG 60022</strain>
    </source>
</reference>
<evidence type="ECO:0000256" key="1">
    <source>
        <dbReference type="SAM" id="SignalP"/>
    </source>
</evidence>
<gene>
    <name evidence="2" type="ORF">ACFQZW_11860</name>
</gene>
<evidence type="ECO:0000313" key="2">
    <source>
        <dbReference type="EMBL" id="MFD0762778.1"/>
    </source>
</evidence>
<accession>A0ABW2Z7W2</accession>
<dbReference type="SUPFAM" id="SSF56935">
    <property type="entry name" value="Porins"/>
    <property type="match status" value="1"/>
</dbReference>
<evidence type="ECO:0000313" key="3">
    <source>
        <dbReference type="Proteomes" id="UP001597032"/>
    </source>
</evidence>
<organism evidence="2 3">
    <name type="scientific">Lutibacter aestuarii</name>
    <dbReference type="NCBI Taxonomy" id="861111"/>
    <lineage>
        <taxon>Bacteria</taxon>
        <taxon>Pseudomonadati</taxon>
        <taxon>Bacteroidota</taxon>
        <taxon>Flavobacteriia</taxon>
        <taxon>Flavobacteriales</taxon>
        <taxon>Flavobacteriaceae</taxon>
        <taxon>Lutibacter</taxon>
    </lineage>
</organism>
<dbReference type="EMBL" id="JBHTIC010000018">
    <property type="protein sequence ID" value="MFD0762778.1"/>
    <property type="molecule type" value="Genomic_DNA"/>
</dbReference>
<protein>
    <submittedName>
        <fullName evidence="2">Porin</fullName>
    </submittedName>
</protein>
<dbReference type="Proteomes" id="UP001597032">
    <property type="component" value="Unassembled WGS sequence"/>
</dbReference>
<feature type="chain" id="PRO_5045339305" evidence="1">
    <location>
        <begin position="20"/>
        <end position="729"/>
    </location>
</feature>
<name>A0ABW2Z7W2_9FLAO</name>